<comment type="caution">
    <text evidence="2">The sequence shown here is derived from an EMBL/GenBank/DDBJ whole genome shotgun (WGS) entry which is preliminary data.</text>
</comment>
<evidence type="ECO:0000313" key="3">
    <source>
        <dbReference type="Proteomes" id="UP001249851"/>
    </source>
</evidence>
<feature type="domain" description="Haem-binding uptake Tiki superfamily ChaN" evidence="1">
    <location>
        <begin position="52"/>
        <end position="271"/>
    </location>
</feature>
<evidence type="ECO:0000313" key="2">
    <source>
        <dbReference type="EMBL" id="KAK2574135.1"/>
    </source>
</evidence>
<dbReference type="SUPFAM" id="SSF159501">
    <property type="entry name" value="EreA/ChaN-like"/>
    <property type="match status" value="1"/>
</dbReference>
<dbReference type="Pfam" id="PF04187">
    <property type="entry name" value="Cofac_haem_bdg"/>
    <property type="match status" value="1"/>
</dbReference>
<dbReference type="Proteomes" id="UP001249851">
    <property type="component" value="Unassembled WGS sequence"/>
</dbReference>
<reference evidence="2" key="1">
    <citation type="journal article" date="2023" name="G3 (Bethesda)">
        <title>Whole genome assembly and annotation of the endangered Caribbean coral Acropora cervicornis.</title>
        <authorList>
            <person name="Selwyn J.D."/>
            <person name="Vollmer S.V."/>
        </authorList>
    </citation>
    <scope>NUCLEOTIDE SEQUENCE</scope>
    <source>
        <strain evidence="2">K2</strain>
    </source>
</reference>
<name>A0AAD9R762_ACRCE</name>
<protein>
    <recommendedName>
        <fullName evidence="1">Haem-binding uptake Tiki superfamily ChaN domain-containing protein</fullName>
    </recommendedName>
</protein>
<organism evidence="2 3">
    <name type="scientific">Acropora cervicornis</name>
    <name type="common">Staghorn coral</name>
    <dbReference type="NCBI Taxonomy" id="6130"/>
    <lineage>
        <taxon>Eukaryota</taxon>
        <taxon>Metazoa</taxon>
        <taxon>Cnidaria</taxon>
        <taxon>Anthozoa</taxon>
        <taxon>Hexacorallia</taxon>
        <taxon>Scleractinia</taxon>
        <taxon>Astrocoeniina</taxon>
        <taxon>Acroporidae</taxon>
        <taxon>Acropora</taxon>
    </lineage>
</organism>
<gene>
    <name evidence="2" type="ORF">P5673_000265</name>
</gene>
<sequence length="302" mass="34028">MCLLAREIAKALVMAGWTTLNSSLRGNLRRISKSLIFESAKNPDLKLSFDHMMSQAKAATVVLFGEQHHQPSILKAQLCVLERMVTQSKLLSSQNPEEAFTVNVVMEMFNHQQQPLLDAYQANQISLTELIRQYSGTEGFAMEHYGYILEVSKKLGAKLVAGFVPKLFCKMITREGKNKALEKIEQSGGLPKEFYVDGSEDHYQYFQGLISGNLNTTVDKYRRIFPAQVLRDSSFAYTVMDIIQKSNGHARILGICGSGHLDYRFGIPERISPEVSTYVLTSRAQDDPVEHDVADCVYRYIS</sequence>
<keyword evidence="3" id="KW-1185">Reference proteome</keyword>
<proteinExistence type="predicted"/>
<dbReference type="EMBL" id="JARQWQ010000001">
    <property type="protein sequence ID" value="KAK2574135.1"/>
    <property type="molecule type" value="Genomic_DNA"/>
</dbReference>
<dbReference type="AlphaFoldDB" id="A0AAD9R762"/>
<accession>A0AAD9R762</accession>
<dbReference type="CDD" id="cd14727">
    <property type="entry name" value="ChanN-like"/>
    <property type="match status" value="1"/>
</dbReference>
<dbReference type="Gene3D" id="3.40.50.11550">
    <property type="match status" value="1"/>
</dbReference>
<dbReference type="InterPro" id="IPR007314">
    <property type="entry name" value="Cofac_haem-bd_dom"/>
</dbReference>
<reference evidence="2" key="2">
    <citation type="journal article" date="2023" name="Science">
        <title>Genomic signatures of disease resistance in endangered staghorn corals.</title>
        <authorList>
            <person name="Vollmer S.V."/>
            <person name="Selwyn J.D."/>
            <person name="Despard B.A."/>
            <person name="Roesel C.L."/>
        </authorList>
    </citation>
    <scope>NUCLEOTIDE SEQUENCE</scope>
    <source>
        <strain evidence="2">K2</strain>
    </source>
</reference>
<evidence type="ECO:0000259" key="1">
    <source>
        <dbReference type="Pfam" id="PF04187"/>
    </source>
</evidence>